<evidence type="ECO:0000313" key="1">
    <source>
        <dbReference type="EMBL" id="OTG27388.1"/>
    </source>
</evidence>
<evidence type="ECO:0000313" key="2">
    <source>
        <dbReference type="Proteomes" id="UP000215914"/>
    </source>
</evidence>
<gene>
    <name evidence="1" type="ORF">HannXRQ_Chr04g0099461</name>
</gene>
<dbReference type="EMBL" id="CM007893">
    <property type="protein sequence ID" value="OTG27388.1"/>
    <property type="molecule type" value="Genomic_DNA"/>
</dbReference>
<dbReference type="Proteomes" id="UP000215914">
    <property type="component" value="Chromosome 4"/>
</dbReference>
<dbReference type="InParanoid" id="A0A251UVL9"/>
<dbReference type="AlphaFoldDB" id="A0A251UVL9"/>
<keyword evidence="2" id="KW-1185">Reference proteome</keyword>
<sequence>MASSKITGFQKYKYNATFFFLIGFFKIQIKPKACNNLQLKKVNINILILYKKFYPSLLFHFLQSLLHLNSFSTKKKNPFTPLKQAIQVFTAADGVTEPPANNHRQHIAPPTTTPPQIHLFLSVIIKRYLLTTQNNSFFFSLAQEPKQIGCPCSRTSPSDLSTSDLLQYVCKLGFFPHHLGR</sequence>
<organism evidence="1 2">
    <name type="scientific">Helianthus annuus</name>
    <name type="common">Common sunflower</name>
    <dbReference type="NCBI Taxonomy" id="4232"/>
    <lineage>
        <taxon>Eukaryota</taxon>
        <taxon>Viridiplantae</taxon>
        <taxon>Streptophyta</taxon>
        <taxon>Embryophyta</taxon>
        <taxon>Tracheophyta</taxon>
        <taxon>Spermatophyta</taxon>
        <taxon>Magnoliopsida</taxon>
        <taxon>eudicotyledons</taxon>
        <taxon>Gunneridae</taxon>
        <taxon>Pentapetalae</taxon>
        <taxon>asterids</taxon>
        <taxon>campanulids</taxon>
        <taxon>Asterales</taxon>
        <taxon>Asteraceae</taxon>
        <taxon>Asteroideae</taxon>
        <taxon>Heliantheae alliance</taxon>
        <taxon>Heliantheae</taxon>
        <taxon>Helianthus</taxon>
    </lineage>
</organism>
<accession>A0A251UVL9</accession>
<name>A0A251UVL9_HELAN</name>
<proteinExistence type="predicted"/>
<protein>
    <submittedName>
        <fullName evidence="1">Uncharacterized protein</fullName>
    </submittedName>
</protein>
<reference evidence="2" key="1">
    <citation type="journal article" date="2017" name="Nature">
        <title>The sunflower genome provides insights into oil metabolism, flowering and Asterid evolution.</title>
        <authorList>
            <person name="Badouin H."/>
            <person name="Gouzy J."/>
            <person name="Grassa C.J."/>
            <person name="Murat F."/>
            <person name="Staton S.E."/>
            <person name="Cottret L."/>
            <person name="Lelandais-Briere C."/>
            <person name="Owens G.L."/>
            <person name="Carrere S."/>
            <person name="Mayjonade B."/>
            <person name="Legrand L."/>
            <person name="Gill N."/>
            <person name="Kane N.C."/>
            <person name="Bowers J.E."/>
            <person name="Hubner S."/>
            <person name="Bellec A."/>
            <person name="Berard A."/>
            <person name="Berges H."/>
            <person name="Blanchet N."/>
            <person name="Boniface M.C."/>
            <person name="Brunel D."/>
            <person name="Catrice O."/>
            <person name="Chaidir N."/>
            <person name="Claudel C."/>
            <person name="Donnadieu C."/>
            <person name="Faraut T."/>
            <person name="Fievet G."/>
            <person name="Helmstetter N."/>
            <person name="King M."/>
            <person name="Knapp S.J."/>
            <person name="Lai Z."/>
            <person name="Le Paslier M.C."/>
            <person name="Lippi Y."/>
            <person name="Lorenzon L."/>
            <person name="Mandel J.R."/>
            <person name="Marage G."/>
            <person name="Marchand G."/>
            <person name="Marquand E."/>
            <person name="Bret-Mestries E."/>
            <person name="Morien E."/>
            <person name="Nambeesan S."/>
            <person name="Nguyen T."/>
            <person name="Pegot-Espagnet P."/>
            <person name="Pouilly N."/>
            <person name="Raftis F."/>
            <person name="Sallet E."/>
            <person name="Schiex T."/>
            <person name="Thomas J."/>
            <person name="Vandecasteele C."/>
            <person name="Vares D."/>
            <person name="Vear F."/>
            <person name="Vautrin S."/>
            <person name="Crespi M."/>
            <person name="Mangin B."/>
            <person name="Burke J.M."/>
            <person name="Salse J."/>
            <person name="Munos S."/>
            <person name="Vincourt P."/>
            <person name="Rieseberg L.H."/>
            <person name="Langlade N.B."/>
        </authorList>
    </citation>
    <scope>NUCLEOTIDE SEQUENCE [LARGE SCALE GENOMIC DNA]</scope>
    <source>
        <strain evidence="2">cv. SF193</strain>
    </source>
</reference>